<proteinExistence type="predicted"/>
<sequence length="75" mass="8868">MRDYPAEWRRTRKPCLWSKDKKTVEQFPAFPGDNQDMPLDMIKPEHNRKFMGRKLERAKSGSVGQDGNFKIVEGW</sequence>
<name>A0ABN6QNZ8_9BACT</name>
<keyword evidence="2" id="KW-1185">Reference proteome</keyword>
<organism evidence="1 2">
    <name type="scientific">Akkermansia biwaensis</name>
    <dbReference type="NCBI Taxonomy" id="2946555"/>
    <lineage>
        <taxon>Bacteria</taxon>
        <taxon>Pseudomonadati</taxon>
        <taxon>Verrucomicrobiota</taxon>
        <taxon>Verrucomicrobiia</taxon>
        <taxon>Verrucomicrobiales</taxon>
        <taxon>Akkermansiaceae</taxon>
        <taxon>Akkermansia</taxon>
    </lineage>
</organism>
<accession>A0ABN6QNZ8</accession>
<gene>
    <name evidence="1" type="ORF">Abiwalacus_22000</name>
</gene>
<evidence type="ECO:0000313" key="2">
    <source>
        <dbReference type="Proteomes" id="UP001062263"/>
    </source>
</evidence>
<reference evidence="1" key="1">
    <citation type="submission" date="2022-06" db="EMBL/GenBank/DDBJ databases">
        <title>Akkermansia biwalacus sp. nov., an anaerobic mucin-degrading bacterium isolated from human intestine.</title>
        <authorList>
            <person name="Kobayashi Y."/>
            <person name="Inoue S."/>
            <person name="Kawahara T."/>
            <person name="Kohda N."/>
        </authorList>
    </citation>
    <scope>NUCLEOTIDE SEQUENCE</scope>
    <source>
        <strain evidence="1">WON2089</strain>
    </source>
</reference>
<evidence type="ECO:0000313" key="1">
    <source>
        <dbReference type="EMBL" id="BDL44626.1"/>
    </source>
</evidence>
<dbReference type="RefSeq" id="WP_215433892.1">
    <property type="nucleotide sequence ID" value="NZ_AP025943.1"/>
</dbReference>
<protein>
    <submittedName>
        <fullName evidence="1">Uncharacterized protein</fullName>
    </submittedName>
</protein>
<dbReference type="Proteomes" id="UP001062263">
    <property type="component" value="Chromosome"/>
</dbReference>
<dbReference type="EMBL" id="AP025943">
    <property type="protein sequence ID" value="BDL44626.1"/>
    <property type="molecule type" value="Genomic_DNA"/>
</dbReference>